<sequence length="1502" mass="164109">MGFDIIPGDAEFEIDAGDLNPLHWVNKANHAFGSTLASNLEFLGITDPAVDPDGIREIAKQWRALAKGLDAAARDAETALKDLGWEGKAAKALHKRAKTARTQATDMADSLRTGAKALDDFADEAHDLLTEIGVLLAEIAEFEIASLALSVLTGGLSVIAGNLAAGARAVKVVALIGRIEKSGSRMARVIRTVVEAIRGLERALKALGEIKTIAKAGKMAGEGMKFAAFDAALRDPGVFKDPGKLAETLALGAAFGVGAGGLGKLLGKGLGKLKPSELAKLGQKLGVDGSGLSRLKLRPSEWEKLPASIRSMFKKCDRDPIDVATGDMLLPQADVELPGTLSLVLERTHLSSYRWGGWFGPTWASTLDQRLQADDDCIVYAAADGARLIYPNPAPDTADPVYPELGPRIPLAWDSEVDGALRITDPDTGLAYTFHSPRPTDDSDAVDLPLQSIQDRNGQRITLHYADDGTPVEVAHSGGYRIALDRHRDLPRICALRLLDPERPDSLGTVLVSYGYSEDGHLTEVTNSSGLPLRFTYDSEGRITSWTDRNDTAYHYTYDEHGRAVHTEGSADFLSGKLTYDDATRTTIVTNSLGHTTRYEHNEALRLVRETDPLGHTTVQEWDAEQRLIAVTDALGHTTRYAHDEQGRVVSVCLPDGREAGAEYNELGLPTTVIEPDGSQWSQEYDERGNRTRLTDPAGAITRYTLTPAGHLAAITDALGNTVRVRCNPAGLPTEVTDPLGARTAYERDRFGRPVTLTDPLGEVTRLDWTVEGRLSRLTTPDGASESWEYDGEGNCITHTDAVRGNSNFEYTHFDLLAARTGPDGVRHTFTHDTELRLIQVTNPHGATWSYAYDPAGRLVSETDFDDRTLTYTHDAAGRLTSRTTATGQTVRYELDSMGRTLAKNAAGTVTAYSYDAAGRLTRASSPEAVLALRHDAVGRLVSETVNDRTTTYTYDLLGRPASRTTPTGATSTYTYDASGNRTQLNTCGRTLTFEHDQTGRELARRIGSSLTLTSAFDLLGRLSSQTVTDAQRTSIQKRAYTYRADGALIALDDQLNGSRRFELDTTGHVTAVQAANWTESYAYDETGNQAHASWPDTHPGHEATGSRAYSGTRLTRAGRVRYEHDAAGRVTLRQRHRLSRKPDTWRYTWDAEDRLAQVVLPDGTLWRYSYDPLGRRTAKQHLTAGGETILEQTNFTWDGPSLCEQTTRSHVHPNPVTLTWDHDGLSPITQSERVSVADAPQDEIDSRFFAIVSDLVGAPSELIDEEGAVAWRARSTLWGKTAWATGSSAYTPLRFPGQYYDAETGLHYNYFRYYDPETARYLTTDPLGLEPAPNPSSYVDNPHIAGDPLGLSPCMIGARKSSTQLRNTPGAVTGGSRLPDVNGRWLRGSEGNAGRIPGQVARGLQGRQFKTFHDFRSAFWEEVSKHPDIAKQFSKSGQTAMAGGNSPFVLAAQAEPGQYRYVLHHLQPIQRGGGVYDLDNLVVITPRYHKEILDRGYHFGK</sequence>
<name>A0A5P2CB42_STRVZ</name>
<keyword evidence="5" id="KW-0255">Endonuclease</keyword>
<dbReference type="PANTHER" id="PTHR32305:SF15">
    <property type="entry name" value="PROTEIN RHSA-RELATED"/>
    <property type="match status" value="1"/>
</dbReference>
<dbReference type="InterPro" id="IPR057746">
    <property type="entry name" value="CpnT-like_N"/>
</dbReference>
<keyword evidence="2" id="KW-0929">Antimicrobial</keyword>
<dbReference type="Gene3D" id="2.180.10.10">
    <property type="entry name" value="RHS repeat-associated core"/>
    <property type="match status" value="2"/>
</dbReference>
<dbReference type="Pfam" id="PF05593">
    <property type="entry name" value="RHS_repeat"/>
    <property type="match status" value="6"/>
</dbReference>
<dbReference type="GO" id="GO:0004519">
    <property type="term" value="F:endonuclease activity"/>
    <property type="evidence" value="ECO:0007669"/>
    <property type="project" value="UniProtKB-KW"/>
</dbReference>
<evidence type="ECO:0000256" key="3">
    <source>
        <dbReference type="ARBA" id="ARBA00022722"/>
    </source>
</evidence>
<protein>
    <recommendedName>
        <fullName evidence="15">Type IV secretion protein Rhs</fullName>
    </recommendedName>
</protein>
<proteinExistence type="inferred from homology"/>
<gene>
    <name evidence="13" type="ORF">DEJ48_38995</name>
</gene>
<keyword evidence="7" id="KW-0044">Antibiotic</keyword>
<evidence type="ECO:0000259" key="10">
    <source>
        <dbReference type="Pfam" id="PF20148"/>
    </source>
</evidence>
<dbReference type="GO" id="GO:0016787">
    <property type="term" value="F:hydrolase activity"/>
    <property type="evidence" value="ECO:0007669"/>
    <property type="project" value="UniProtKB-KW"/>
</dbReference>
<evidence type="ECO:0000259" key="12">
    <source>
        <dbReference type="Pfam" id="PF25547"/>
    </source>
</evidence>
<dbReference type="OrthoDB" id="4981820at2"/>
<dbReference type="InterPro" id="IPR006530">
    <property type="entry name" value="YD"/>
</dbReference>
<dbReference type="InterPro" id="IPR037146">
    <property type="entry name" value="Colicin/pyocin_DNase_dom_sf"/>
</dbReference>
<reference evidence="13 14" key="1">
    <citation type="submission" date="2018-05" db="EMBL/GenBank/DDBJ databases">
        <title>Streptomyces venezuelae.</title>
        <authorList>
            <person name="Kim W."/>
            <person name="Lee N."/>
            <person name="Cho B.-K."/>
        </authorList>
    </citation>
    <scope>NUCLEOTIDE SEQUENCE [LARGE SCALE GENOMIC DNA]</scope>
    <source>
        <strain evidence="13 14">ATCC 14584</strain>
    </source>
</reference>
<dbReference type="SUPFAM" id="SSF54060">
    <property type="entry name" value="His-Me finger endonucleases"/>
    <property type="match status" value="1"/>
</dbReference>
<dbReference type="NCBIfam" id="TIGR01643">
    <property type="entry name" value="YD_repeat_2x"/>
    <property type="match status" value="12"/>
</dbReference>
<dbReference type="Pfam" id="PF25547">
    <property type="entry name" value="WXG100_2"/>
    <property type="match status" value="1"/>
</dbReference>
<evidence type="ECO:0000256" key="1">
    <source>
        <dbReference type="ARBA" id="ARBA00006811"/>
    </source>
</evidence>
<dbReference type="InterPro" id="IPR022385">
    <property type="entry name" value="Rhs_assc_core"/>
</dbReference>
<dbReference type="Pfam" id="PF20148">
    <property type="entry name" value="DUF6531"/>
    <property type="match status" value="1"/>
</dbReference>
<keyword evidence="4" id="KW-0677">Repeat</keyword>
<evidence type="ECO:0000256" key="2">
    <source>
        <dbReference type="ARBA" id="ARBA00022529"/>
    </source>
</evidence>
<feature type="domain" description="DUF6531" evidence="10">
    <location>
        <begin position="319"/>
        <end position="390"/>
    </location>
</feature>
<dbReference type="Pfam" id="PF03527">
    <property type="entry name" value="RHS"/>
    <property type="match status" value="1"/>
</dbReference>
<dbReference type="NCBIfam" id="TIGR03696">
    <property type="entry name" value="Rhs_assc_core"/>
    <property type="match status" value="1"/>
</dbReference>
<dbReference type="Gene3D" id="3.90.540.10">
    <property type="entry name" value="Colicin/pyocin, DNase domain"/>
    <property type="match status" value="1"/>
</dbReference>
<dbReference type="InterPro" id="IPR001826">
    <property type="entry name" value="RHS"/>
</dbReference>
<dbReference type="Pfam" id="PF21431">
    <property type="entry name" value="Col-Pyo_DNase"/>
    <property type="match status" value="1"/>
</dbReference>
<keyword evidence="6" id="KW-0378">Hydrolase</keyword>
<evidence type="ECO:0000256" key="4">
    <source>
        <dbReference type="ARBA" id="ARBA00022737"/>
    </source>
</evidence>
<dbReference type="EMBL" id="CP029192">
    <property type="protein sequence ID" value="QES38601.1"/>
    <property type="molecule type" value="Genomic_DNA"/>
</dbReference>
<dbReference type="InterPro" id="IPR044925">
    <property type="entry name" value="His-Me_finger_sf"/>
</dbReference>
<evidence type="ECO:0000259" key="9">
    <source>
        <dbReference type="Pfam" id="PF03527"/>
    </source>
</evidence>
<feature type="domain" description="Outer membrane channel protein CpnT-like N-terminal" evidence="12">
    <location>
        <begin position="48"/>
        <end position="167"/>
    </location>
</feature>
<feature type="domain" description="Teneurin-like YD-shell" evidence="11">
    <location>
        <begin position="829"/>
        <end position="944"/>
    </location>
</feature>
<dbReference type="GO" id="GO:0042742">
    <property type="term" value="P:defense response to bacterium"/>
    <property type="evidence" value="ECO:0007669"/>
    <property type="project" value="UniProtKB-KW"/>
</dbReference>
<dbReference type="PANTHER" id="PTHR32305">
    <property type="match status" value="1"/>
</dbReference>
<dbReference type="InterPro" id="IPR031325">
    <property type="entry name" value="RHS_repeat"/>
</dbReference>
<evidence type="ECO:0000256" key="6">
    <source>
        <dbReference type="ARBA" id="ARBA00022801"/>
    </source>
</evidence>
<feature type="domain" description="RHS protein conserved region" evidence="9">
    <location>
        <begin position="1253"/>
        <end position="1283"/>
    </location>
</feature>
<evidence type="ECO:0000256" key="5">
    <source>
        <dbReference type="ARBA" id="ARBA00022759"/>
    </source>
</evidence>
<keyword evidence="3" id="KW-0540">Nuclease</keyword>
<evidence type="ECO:0000259" key="11">
    <source>
        <dbReference type="Pfam" id="PF25023"/>
    </source>
</evidence>
<keyword evidence="8" id="KW-0078">Bacteriocin</keyword>
<accession>A0A5P2CB42</accession>
<evidence type="ECO:0000256" key="7">
    <source>
        <dbReference type="ARBA" id="ARBA00023022"/>
    </source>
</evidence>
<comment type="similarity">
    <text evidence="1">Belongs to the colicin/pyosin nuclease family.</text>
</comment>
<evidence type="ECO:0008006" key="15">
    <source>
        <dbReference type="Google" id="ProtNLM"/>
    </source>
</evidence>
<dbReference type="Gene3D" id="1.10.287.1060">
    <property type="entry name" value="ESAT-6-like"/>
    <property type="match status" value="1"/>
</dbReference>
<dbReference type="RefSeq" id="WP_150220776.1">
    <property type="nucleotide sequence ID" value="NZ_CP029192.1"/>
</dbReference>
<dbReference type="Proteomes" id="UP000322927">
    <property type="component" value="Chromosome"/>
</dbReference>
<dbReference type="InterPro" id="IPR050708">
    <property type="entry name" value="T6SS_VgrG/RHS"/>
</dbReference>
<organism evidence="13 14">
    <name type="scientific">Streptomyces venezuelae</name>
    <dbReference type="NCBI Taxonomy" id="54571"/>
    <lineage>
        <taxon>Bacteria</taxon>
        <taxon>Bacillati</taxon>
        <taxon>Actinomycetota</taxon>
        <taxon>Actinomycetes</taxon>
        <taxon>Kitasatosporales</taxon>
        <taxon>Streptomycetaceae</taxon>
        <taxon>Streptomyces</taxon>
    </lineage>
</organism>
<dbReference type="InterPro" id="IPR045351">
    <property type="entry name" value="DUF6531"/>
</dbReference>
<evidence type="ECO:0000256" key="8">
    <source>
        <dbReference type="ARBA" id="ARBA00023048"/>
    </source>
</evidence>
<evidence type="ECO:0000313" key="14">
    <source>
        <dbReference type="Proteomes" id="UP000322927"/>
    </source>
</evidence>
<dbReference type="GO" id="GO:0031640">
    <property type="term" value="P:killing of cells of another organism"/>
    <property type="evidence" value="ECO:0007669"/>
    <property type="project" value="UniProtKB-KW"/>
</dbReference>
<evidence type="ECO:0000313" key="13">
    <source>
        <dbReference type="EMBL" id="QES38601.1"/>
    </source>
</evidence>
<dbReference type="Pfam" id="PF25023">
    <property type="entry name" value="TEN_YD-shell"/>
    <property type="match status" value="1"/>
</dbReference>
<dbReference type="InterPro" id="IPR056823">
    <property type="entry name" value="TEN-like_YD-shell"/>
</dbReference>